<accession>A0A1I4Z3R7</accession>
<evidence type="ECO:0000313" key="4">
    <source>
        <dbReference type="Proteomes" id="UP000199614"/>
    </source>
</evidence>
<name>A0A1I4Z3R7_PSUAM</name>
<feature type="chain" id="PRO_5039333865" evidence="2">
    <location>
        <begin position="21"/>
        <end position="203"/>
    </location>
</feature>
<gene>
    <name evidence="3" type="ORF">SAMN05216207_101490</name>
</gene>
<protein>
    <submittedName>
        <fullName evidence="3">Uncharacterized protein</fullName>
    </submittedName>
</protein>
<dbReference type="AlphaFoldDB" id="A0A1I4Z3R7"/>
<keyword evidence="2" id="KW-0732">Signal</keyword>
<organism evidence="3 4">
    <name type="scientific">Pseudonocardia ammonioxydans</name>
    <dbReference type="NCBI Taxonomy" id="260086"/>
    <lineage>
        <taxon>Bacteria</taxon>
        <taxon>Bacillati</taxon>
        <taxon>Actinomycetota</taxon>
        <taxon>Actinomycetes</taxon>
        <taxon>Pseudonocardiales</taxon>
        <taxon>Pseudonocardiaceae</taxon>
        <taxon>Pseudonocardia</taxon>
    </lineage>
</organism>
<sequence>MRRRPVTAAVATAVATVLLAGCGASGPTPQEWTDEMCTAVLPFVRTAVAAPAPAPEAGTGDRLRGLGDYLGRTTEALDRTLGDLDRLGPAPVDDGEALTARLTGGLGEVRSAFSGARGRVDALDPTDPAAVERDLPGALEPVARLGTATGPLAQVTGDPELAAAFRSSASCGDLTRLSGDPAEPPNGPADTAPNDGRIEGDGG</sequence>
<feature type="region of interest" description="Disordered" evidence="1">
    <location>
        <begin position="170"/>
        <end position="203"/>
    </location>
</feature>
<dbReference type="STRING" id="260086.SAMN05216207_101490"/>
<dbReference type="OrthoDB" id="3577635at2"/>
<feature type="signal peptide" evidence="2">
    <location>
        <begin position="1"/>
        <end position="20"/>
    </location>
</feature>
<reference evidence="3 4" key="1">
    <citation type="submission" date="2016-10" db="EMBL/GenBank/DDBJ databases">
        <authorList>
            <person name="de Groot N.N."/>
        </authorList>
    </citation>
    <scope>NUCLEOTIDE SEQUENCE [LARGE SCALE GENOMIC DNA]</scope>
    <source>
        <strain evidence="3 4">CGMCC 4.1877</strain>
    </source>
</reference>
<evidence type="ECO:0000256" key="2">
    <source>
        <dbReference type="SAM" id="SignalP"/>
    </source>
</evidence>
<proteinExistence type="predicted"/>
<dbReference type="RefSeq" id="WP_143105390.1">
    <property type="nucleotide sequence ID" value="NZ_FOUY01000014.1"/>
</dbReference>
<evidence type="ECO:0000313" key="3">
    <source>
        <dbReference type="EMBL" id="SFN44926.1"/>
    </source>
</evidence>
<dbReference type="Proteomes" id="UP000199614">
    <property type="component" value="Unassembled WGS sequence"/>
</dbReference>
<dbReference type="EMBL" id="FOUY01000014">
    <property type="protein sequence ID" value="SFN44926.1"/>
    <property type="molecule type" value="Genomic_DNA"/>
</dbReference>
<keyword evidence="4" id="KW-1185">Reference proteome</keyword>
<evidence type="ECO:0000256" key="1">
    <source>
        <dbReference type="SAM" id="MobiDB-lite"/>
    </source>
</evidence>
<dbReference type="PROSITE" id="PS51257">
    <property type="entry name" value="PROKAR_LIPOPROTEIN"/>
    <property type="match status" value="1"/>
</dbReference>